<accession>A0A0F9E7L2</accession>
<comment type="caution">
    <text evidence="1">The sequence shown here is derived from an EMBL/GenBank/DDBJ whole genome shotgun (WGS) entry which is preliminary data.</text>
</comment>
<protein>
    <submittedName>
        <fullName evidence="1">Uncharacterized protein</fullName>
    </submittedName>
</protein>
<proteinExistence type="predicted"/>
<gene>
    <name evidence="1" type="ORF">LCGC14_2187410</name>
</gene>
<organism evidence="1">
    <name type="scientific">marine sediment metagenome</name>
    <dbReference type="NCBI Taxonomy" id="412755"/>
    <lineage>
        <taxon>unclassified sequences</taxon>
        <taxon>metagenomes</taxon>
        <taxon>ecological metagenomes</taxon>
    </lineage>
</organism>
<name>A0A0F9E7L2_9ZZZZ</name>
<reference evidence="1" key="1">
    <citation type="journal article" date="2015" name="Nature">
        <title>Complex archaea that bridge the gap between prokaryotes and eukaryotes.</title>
        <authorList>
            <person name="Spang A."/>
            <person name="Saw J.H."/>
            <person name="Jorgensen S.L."/>
            <person name="Zaremba-Niedzwiedzka K."/>
            <person name="Martijn J."/>
            <person name="Lind A.E."/>
            <person name="van Eijk R."/>
            <person name="Schleper C."/>
            <person name="Guy L."/>
            <person name="Ettema T.J."/>
        </authorList>
    </citation>
    <scope>NUCLEOTIDE SEQUENCE</scope>
</reference>
<dbReference type="EMBL" id="LAZR01028561">
    <property type="protein sequence ID" value="KKL62216.1"/>
    <property type="molecule type" value="Genomic_DNA"/>
</dbReference>
<evidence type="ECO:0000313" key="1">
    <source>
        <dbReference type="EMBL" id="KKL62216.1"/>
    </source>
</evidence>
<dbReference type="AlphaFoldDB" id="A0A0F9E7L2"/>
<sequence>MRCLGCDTEVTIIRARHNYEISKGEDDHWGKSDGEVSYVCGYCREELSISDIAVILEQVDEL</sequence>